<name>A0A0J1EQN7_RHOIS</name>
<dbReference type="STRING" id="595434.RISK_000172"/>
<dbReference type="PATRIC" id="fig|595434.4.peg.165"/>
<sequence>MMMLDHSSLRVLAEDGRHLRSLLIRPRIFQSICRKFRGATMNHASILGLPLAVLLATAGLASSLPAETQTFSISRATYTSTKARFECDVELKEDDDATLSLTIPQSEQEVVEASIQSNVPILITTTAVANSGSNKIEVKVMGHSGRPATVTYLRPLELSDAVRVRHEIDLTPGQPTRLSSFLTIQDWSASDASWSKADFLVDGEGLLFEFPVTMQPKQHFSAPIGNLQAYQIGLHELGDSIVAIDENSAYSVGHLSNRGKHTIPGGTVQVFAKDRLLYTTQIDRSIAPLLLSSNGAIEKGGMIRLQAIPTSQVAVGSVLETERWHEAVSLSEGLLIVRTHQATVVTIHNRTPTQIQAYLPEASTPVQITAGVKQEFATDTTANTPNLEADLADLNAETLKLHVEHLGDLQIHSQDASAETLSAARQQLTRIQAHDSRMTARAKSKEVIQKRLDELSGESPDPVLAAKLYRRLGTLQEEIEQERSDRAASVRKLLEVLFPTHASPAPPDATRPAAPPNRPDPPMATIGMAPGSMESPVEADPESAEEPSGVTPVDAPGTTIEPGDLPAPAANTSN</sequence>
<dbReference type="EMBL" id="LECT01000002">
    <property type="protein sequence ID" value="KLU07799.1"/>
    <property type="molecule type" value="Genomic_DNA"/>
</dbReference>
<dbReference type="AlphaFoldDB" id="A0A0J1EQN7"/>
<keyword evidence="3" id="KW-1185">Reference proteome</keyword>
<gene>
    <name evidence="2" type="ORF">RISK_000172</name>
</gene>
<comment type="caution">
    <text evidence="2">The sequence shown here is derived from an EMBL/GenBank/DDBJ whole genome shotgun (WGS) entry which is preliminary data.</text>
</comment>
<dbReference type="Proteomes" id="UP000036367">
    <property type="component" value="Unassembled WGS sequence"/>
</dbReference>
<evidence type="ECO:0000313" key="3">
    <source>
        <dbReference type="Proteomes" id="UP000036367"/>
    </source>
</evidence>
<accession>A0A0J1EQN7</accession>
<feature type="region of interest" description="Disordered" evidence="1">
    <location>
        <begin position="499"/>
        <end position="574"/>
    </location>
</feature>
<feature type="compositionally biased region" description="Pro residues" evidence="1">
    <location>
        <begin position="504"/>
        <end position="522"/>
    </location>
</feature>
<proteinExistence type="predicted"/>
<organism evidence="2 3">
    <name type="scientific">Rhodopirellula islandica</name>
    <dbReference type="NCBI Taxonomy" id="595434"/>
    <lineage>
        <taxon>Bacteria</taxon>
        <taxon>Pseudomonadati</taxon>
        <taxon>Planctomycetota</taxon>
        <taxon>Planctomycetia</taxon>
        <taxon>Pirellulales</taxon>
        <taxon>Pirellulaceae</taxon>
        <taxon>Rhodopirellula</taxon>
    </lineage>
</organism>
<evidence type="ECO:0000256" key="1">
    <source>
        <dbReference type="SAM" id="MobiDB-lite"/>
    </source>
</evidence>
<reference evidence="2" key="1">
    <citation type="submission" date="2015-05" db="EMBL/GenBank/DDBJ databases">
        <title>Permanent draft genome of Rhodopirellula islandicus K833.</title>
        <authorList>
            <person name="Kizina J."/>
            <person name="Richter M."/>
            <person name="Glockner F.O."/>
            <person name="Harder J."/>
        </authorList>
    </citation>
    <scope>NUCLEOTIDE SEQUENCE [LARGE SCALE GENOMIC DNA]</scope>
    <source>
        <strain evidence="2">K833</strain>
    </source>
</reference>
<evidence type="ECO:0000313" key="2">
    <source>
        <dbReference type="EMBL" id="KLU07799.1"/>
    </source>
</evidence>
<protein>
    <submittedName>
        <fullName evidence="2">Uncharacterized protein</fullName>
    </submittedName>
</protein>